<accession>A0A1F7V729</accession>
<keyword evidence="2 5" id="KW-0547">Nucleotide-binding</keyword>
<dbReference type="EMBL" id="MGEQ01000010">
    <property type="protein sequence ID" value="OGL86195.1"/>
    <property type="molecule type" value="Genomic_DNA"/>
</dbReference>
<dbReference type="PANTHER" id="PTHR43289:SF6">
    <property type="entry name" value="SERINE_THREONINE-PROTEIN KINASE NEKL-3"/>
    <property type="match status" value="1"/>
</dbReference>
<evidence type="ECO:0000256" key="5">
    <source>
        <dbReference type="PROSITE-ProRule" id="PRU10141"/>
    </source>
</evidence>
<evidence type="ECO:0000313" key="8">
    <source>
        <dbReference type="EMBL" id="OGL86195.1"/>
    </source>
</evidence>
<keyword evidence="6" id="KW-1133">Transmembrane helix</keyword>
<dbReference type="InterPro" id="IPR011009">
    <property type="entry name" value="Kinase-like_dom_sf"/>
</dbReference>
<keyword evidence="1" id="KW-0808">Transferase</keyword>
<evidence type="ECO:0000256" key="3">
    <source>
        <dbReference type="ARBA" id="ARBA00022777"/>
    </source>
</evidence>
<dbReference type="PROSITE" id="PS00107">
    <property type="entry name" value="PROTEIN_KINASE_ATP"/>
    <property type="match status" value="1"/>
</dbReference>
<feature type="transmembrane region" description="Helical" evidence="6">
    <location>
        <begin position="417"/>
        <end position="435"/>
    </location>
</feature>
<evidence type="ECO:0000256" key="6">
    <source>
        <dbReference type="SAM" id="Phobius"/>
    </source>
</evidence>
<reference evidence="8 9" key="1">
    <citation type="journal article" date="2016" name="Nat. Commun.">
        <title>Thousands of microbial genomes shed light on interconnected biogeochemical processes in an aquifer system.</title>
        <authorList>
            <person name="Anantharaman K."/>
            <person name="Brown C.T."/>
            <person name="Hug L.A."/>
            <person name="Sharon I."/>
            <person name="Castelle C.J."/>
            <person name="Probst A.J."/>
            <person name="Thomas B.C."/>
            <person name="Singh A."/>
            <person name="Wilkins M.J."/>
            <person name="Karaoz U."/>
            <person name="Brodie E.L."/>
            <person name="Williams K.H."/>
            <person name="Hubbard S.S."/>
            <person name="Banfield J.F."/>
        </authorList>
    </citation>
    <scope>NUCLEOTIDE SEQUENCE [LARGE SCALE GENOMIC DNA]</scope>
</reference>
<dbReference type="InterPro" id="IPR017441">
    <property type="entry name" value="Protein_kinase_ATP_BS"/>
</dbReference>
<dbReference type="PROSITE" id="PS00108">
    <property type="entry name" value="PROTEIN_KINASE_ST"/>
    <property type="match status" value="1"/>
</dbReference>
<organism evidence="8 9">
    <name type="scientific">Candidatus Uhrbacteria bacterium RIFCSPLOWO2_02_FULL_48_18</name>
    <dbReference type="NCBI Taxonomy" id="1802408"/>
    <lineage>
        <taxon>Bacteria</taxon>
        <taxon>Candidatus Uhriibacteriota</taxon>
    </lineage>
</organism>
<dbReference type="Gene3D" id="1.10.510.10">
    <property type="entry name" value="Transferase(Phosphotransferase) domain 1"/>
    <property type="match status" value="1"/>
</dbReference>
<dbReference type="InterPro" id="IPR008271">
    <property type="entry name" value="Ser/Thr_kinase_AS"/>
</dbReference>
<comment type="caution">
    <text evidence="8">The sequence shown here is derived from an EMBL/GenBank/DDBJ whole genome shotgun (WGS) entry which is preliminary data.</text>
</comment>
<keyword evidence="6" id="KW-0812">Transmembrane</keyword>
<keyword evidence="6" id="KW-0472">Membrane</keyword>
<dbReference type="Proteomes" id="UP000176593">
    <property type="component" value="Unassembled WGS sequence"/>
</dbReference>
<protein>
    <recommendedName>
        <fullName evidence="7">Protein kinase domain-containing protein</fullName>
    </recommendedName>
</protein>
<evidence type="ECO:0000256" key="2">
    <source>
        <dbReference type="ARBA" id="ARBA00022741"/>
    </source>
</evidence>
<dbReference type="AlphaFoldDB" id="A0A1F7V729"/>
<sequence length="623" mass="67783">MMKEEEIVELFRQHQGGRFEIKRILGIGGMGVVVQAFDTKLKILRAIKIFNPELLSHASLVQRFQNEASIMAGIEHPNIVKVYDIGEINQHHFIVLEWINGGSLASLIRPIENQDGTQTLRPMHPRVALEMIFCVCDALAVAHKRGIIHRDIKPDNILITKEGIPKVTDFGIAHMDDDQKKRVTSTGEAMGTEGYASPQQLSNFAHTDARDDVYSVAVTLWALITGLFPPSILFFHDIESRADMLETIPVCLHAILKKATAYNPSARYQTMDEFARALRSIEEDLPPIGVGSVVSVSVDDEVGVSDPTALGATRIPSKPVVSSVPEPTGIAKSTPVSDVIEVAPEPTRVSKKTPSAEQIERGLTLAYRPTGHVSVNVGEAREPPLRIVAEPDPIPNVVNHDPPTHIESANTSGRRSLLVIVSALCVVGLGLYFWATLGTQPVVNVGEAREPPLRIVTEPDVVFAPIDAAVATQDVAPPVDVSVVTIDIQLEPDIQTVVVQIPANDPVSKPSEKKERKAKSSLVVKAGETLLLKPEETKLEPKPETLKVQVGFKTPSDDPIRAWLVGPGGKHKLPALVAPGTYKVVAIFKDQDTETVALSKLEVTEGASLQLKCDSAREVCWKL</sequence>
<dbReference type="Pfam" id="PF00069">
    <property type="entry name" value="Pkinase"/>
    <property type="match status" value="1"/>
</dbReference>
<evidence type="ECO:0000256" key="4">
    <source>
        <dbReference type="ARBA" id="ARBA00022840"/>
    </source>
</evidence>
<dbReference type="PROSITE" id="PS50011">
    <property type="entry name" value="PROTEIN_KINASE_DOM"/>
    <property type="match status" value="1"/>
</dbReference>
<feature type="domain" description="Protein kinase" evidence="7">
    <location>
        <begin position="19"/>
        <end position="279"/>
    </location>
</feature>
<gene>
    <name evidence="8" type="ORF">A3I41_01320</name>
</gene>
<feature type="transmembrane region" description="Helical" evidence="6">
    <location>
        <begin position="213"/>
        <end position="235"/>
    </location>
</feature>
<dbReference type="SMART" id="SM00220">
    <property type="entry name" value="S_TKc"/>
    <property type="match status" value="1"/>
</dbReference>
<dbReference type="CDD" id="cd14014">
    <property type="entry name" value="STKc_PknB_like"/>
    <property type="match status" value="1"/>
</dbReference>
<dbReference type="SUPFAM" id="SSF56112">
    <property type="entry name" value="Protein kinase-like (PK-like)"/>
    <property type="match status" value="1"/>
</dbReference>
<proteinExistence type="predicted"/>
<name>A0A1F7V729_9BACT</name>
<evidence type="ECO:0000256" key="1">
    <source>
        <dbReference type="ARBA" id="ARBA00022679"/>
    </source>
</evidence>
<keyword evidence="3" id="KW-0418">Kinase</keyword>
<dbReference type="GO" id="GO:0005524">
    <property type="term" value="F:ATP binding"/>
    <property type="evidence" value="ECO:0007669"/>
    <property type="project" value="UniProtKB-UniRule"/>
</dbReference>
<dbReference type="PANTHER" id="PTHR43289">
    <property type="entry name" value="MITOGEN-ACTIVATED PROTEIN KINASE KINASE KINASE 20-RELATED"/>
    <property type="match status" value="1"/>
</dbReference>
<feature type="binding site" evidence="5">
    <location>
        <position position="48"/>
    </location>
    <ligand>
        <name>ATP</name>
        <dbReference type="ChEBI" id="CHEBI:30616"/>
    </ligand>
</feature>
<keyword evidence="4 5" id="KW-0067">ATP-binding</keyword>
<dbReference type="Gene3D" id="3.30.200.20">
    <property type="entry name" value="Phosphorylase Kinase, domain 1"/>
    <property type="match status" value="1"/>
</dbReference>
<evidence type="ECO:0000313" key="9">
    <source>
        <dbReference type="Proteomes" id="UP000176593"/>
    </source>
</evidence>
<evidence type="ECO:0000259" key="7">
    <source>
        <dbReference type="PROSITE" id="PS50011"/>
    </source>
</evidence>
<dbReference type="GO" id="GO:0004674">
    <property type="term" value="F:protein serine/threonine kinase activity"/>
    <property type="evidence" value="ECO:0007669"/>
    <property type="project" value="TreeGrafter"/>
</dbReference>
<dbReference type="InterPro" id="IPR000719">
    <property type="entry name" value="Prot_kinase_dom"/>
</dbReference>